<comment type="caution">
    <text evidence="2">The sequence shown here is derived from an EMBL/GenBank/DDBJ whole genome shotgun (WGS) entry which is preliminary data.</text>
</comment>
<keyword evidence="3" id="KW-1185">Reference proteome</keyword>
<gene>
    <name evidence="2" type="ORF">SAE02_59970</name>
</gene>
<protein>
    <submittedName>
        <fullName evidence="2">Uncharacterized protein</fullName>
    </submittedName>
</protein>
<feature type="region of interest" description="Disordered" evidence="1">
    <location>
        <begin position="1"/>
        <end position="21"/>
    </location>
</feature>
<organism evidence="2 3">
    <name type="scientific">Skermanella aerolata</name>
    <dbReference type="NCBI Taxonomy" id="393310"/>
    <lineage>
        <taxon>Bacteria</taxon>
        <taxon>Pseudomonadati</taxon>
        <taxon>Pseudomonadota</taxon>
        <taxon>Alphaproteobacteria</taxon>
        <taxon>Rhodospirillales</taxon>
        <taxon>Azospirillaceae</taxon>
        <taxon>Skermanella</taxon>
    </lineage>
</organism>
<dbReference type="EMBL" id="BJYZ01000032">
    <property type="protein sequence ID" value="GEO41849.1"/>
    <property type="molecule type" value="Genomic_DNA"/>
</dbReference>
<reference evidence="2 3" key="1">
    <citation type="submission" date="2019-07" db="EMBL/GenBank/DDBJ databases">
        <title>Whole genome shotgun sequence of Skermanella aerolata NBRC 106429.</title>
        <authorList>
            <person name="Hosoyama A."/>
            <person name="Uohara A."/>
            <person name="Ohji S."/>
            <person name="Ichikawa N."/>
        </authorList>
    </citation>
    <scope>NUCLEOTIDE SEQUENCE [LARGE SCALE GENOMIC DNA]</scope>
    <source>
        <strain evidence="2 3">NBRC 106429</strain>
    </source>
</reference>
<sequence length="80" mass="9015">MFGSDGLTPRPGLTHMKQSDHARLRAENDLIEMSQRGNGDEAAYYRSLTGNSADNPKLNRYRVADRLGMKKACKPYWSTP</sequence>
<dbReference type="Proteomes" id="UP000321523">
    <property type="component" value="Unassembled WGS sequence"/>
</dbReference>
<dbReference type="AlphaFoldDB" id="A0A512DZI3"/>
<evidence type="ECO:0000313" key="2">
    <source>
        <dbReference type="EMBL" id="GEO41849.1"/>
    </source>
</evidence>
<name>A0A512DZI3_9PROT</name>
<evidence type="ECO:0000256" key="1">
    <source>
        <dbReference type="SAM" id="MobiDB-lite"/>
    </source>
</evidence>
<evidence type="ECO:0000313" key="3">
    <source>
        <dbReference type="Proteomes" id="UP000321523"/>
    </source>
</evidence>
<accession>A0A512DZI3</accession>
<proteinExistence type="predicted"/>